<dbReference type="PANTHER" id="PTHR48081:SF8">
    <property type="entry name" value="ALPHA_BETA HYDROLASE FOLD-3 DOMAIN-CONTAINING PROTEIN-RELATED"/>
    <property type="match status" value="1"/>
</dbReference>
<gene>
    <name evidence="3" type="ORF">BJX66DRAFT_317864</name>
</gene>
<organism evidence="3 4">
    <name type="scientific">Aspergillus keveii</name>
    <dbReference type="NCBI Taxonomy" id="714993"/>
    <lineage>
        <taxon>Eukaryota</taxon>
        <taxon>Fungi</taxon>
        <taxon>Dikarya</taxon>
        <taxon>Ascomycota</taxon>
        <taxon>Pezizomycotina</taxon>
        <taxon>Eurotiomycetes</taxon>
        <taxon>Eurotiomycetidae</taxon>
        <taxon>Eurotiales</taxon>
        <taxon>Aspergillaceae</taxon>
        <taxon>Aspergillus</taxon>
        <taxon>Aspergillus subgen. Nidulantes</taxon>
    </lineage>
</organism>
<evidence type="ECO:0000313" key="3">
    <source>
        <dbReference type="EMBL" id="KAL2783815.1"/>
    </source>
</evidence>
<keyword evidence="1 3" id="KW-0378">Hydrolase</keyword>
<evidence type="ECO:0000256" key="1">
    <source>
        <dbReference type="ARBA" id="ARBA00022801"/>
    </source>
</evidence>
<dbReference type="EMBL" id="JBFTWV010000210">
    <property type="protein sequence ID" value="KAL2783815.1"/>
    <property type="molecule type" value="Genomic_DNA"/>
</dbReference>
<dbReference type="InterPro" id="IPR013094">
    <property type="entry name" value="AB_hydrolase_3"/>
</dbReference>
<dbReference type="InterPro" id="IPR029058">
    <property type="entry name" value="AB_hydrolase_fold"/>
</dbReference>
<feature type="domain" description="Alpha/beta hydrolase fold-3" evidence="2">
    <location>
        <begin position="94"/>
        <end position="307"/>
    </location>
</feature>
<comment type="caution">
    <text evidence="3">The sequence shown here is derived from an EMBL/GenBank/DDBJ whole genome shotgun (WGS) entry which is preliminary data.</text>
</comment>
<name>A0ABR4FKR4_9EURO</name>
<dbReference type="GO" id="GO:0016787">
    <property type="term" value="F:hydrolase activity"/>
    <property type="evidence" value="ECO:0007669"/>
    <property type="project" value="UniProtKB-KW"/>
</dbReference>
<evidence type="ECO:0000313" key="4">
    <source>
        <dbReference type="Proteomes" id="UP001610563"/>
    </source>
</evidence>
<dbReference type="Pfam" id="PF07859">
    <property type="entry name" value="Abhydrolase_3"/>
    <property type="match status" value="1"/>
</dbReference>
<keyword evidence="4" id="KW-1185">Reference proteome</keyword>
<dbReference type="PANTHER" id="PTHR48081">
    <property type="entry name" value="AB HYDROLASE SUPERFAMILY PROTEIN C4A8.06C"/>
    <property type="match status" value="1"/>
</dbReference>
<sequence length="338" mass="37583">MDSTSWKDFSKIDPELEALLPHLPPFQPLADHKDVHHLRHSMISGSEYLISAGLIKAPDLTGISKEEIRVPTRDGLSIRAVHYRPTSNTPGPLLVYFFGGGWTFGWPESKESWFEILVKELGFVVVGVDYRLSPEYVFPKAAEDGWDALKWTAENAPTLGADPSKGLIVWGTSAGGNLAAVASHMAVDAKLSPPVTGVFLEVPVLVHPEAVPEKYKPHYNSYEDNKAPVFLPREDLTYIYNSYKPDPSSPLMSPLLWPGGHKGQPPTYLMLCGQDPLRDEGLIYEHCLREDCGVPTRLDLYPGLPHSAPDIFPNLSIHRRSQRDMKAGLEWLLSHSIC</sequence>
<reference evidence="3 4" key="1">
    <citation type="submission" date="2024-07" db="EMBL/GenBank/DDBJ databases">
        <title>Section-level genome sequencing and comparative genomics of Aspergillus sections Usti and Cavernicolus.</title>
        <authorList>
            <consortium name="Lawrence Berkeley National Laboratory"/>
            <person name="Nybo J.L."/>
            <person name="Vesth T.C."/>
            <person name="Theobald S."/>
            <person name="Frisvad J.C."/>
            <person name="Larsen T.O."/>
            <person name="Kjaerboelling I."/>
            <person name="Rothschild-Mancinelli K."/>
            <person name="Lyhne E.K."/>
            <person name="Kogle M.E."/>
            <person name="Barry K."/>
            <person name="Clum A."/>
            <person name="Na H."/>
            <person name="Ledsgaard L."/>
            <person name="Lin J."/>
            <person name="Lipzen A."/>
            <person name="Kuo A."/>
            <person name="Riley R."/>
            <person name="Mondo S."/>
            <person name="Labutti K."/>
            <person name="Haridas S."/>
            <person name="Pangalinan J."/>
            <person name="Salamov A.A."/>
            <person name="Simmons B.A."/>
            <person name="Magnuson J.K."/>
            <person name="Chen J."/>
            <person name="Drula E."/>
            <person name="Henrissat B."/>
            <person name="Wiebenga A."/>
            <person name="Lubbers R.J."/>
            <person name="Gomes A.C."/>
            <person name="Makela M.R."/>
            <person name="Stajich J."/>
            <person name="Grigoriev I.V."/>
            <person name="Mortensen U.H."/>
            <person name="De Vries R.P."/>
            <person name="Baker S.E."/>
            <person name="Andersen M.R."/>
        </authorList>
    </citation>
    <scope>NUCLEOTIDE SEQUENCE [LARGE SCALE GENOMIC DNA]</scope>
    <source>
        <strain evidence="3 4">CBS 209.92</strain>
    </source>
</reference>
<dbReference type="InterPro" id="IPR050300">
    <property type="entry name" value="GDXG_lipolytic_enzyme"/>
</dbReference>
<accession>A0ABR4FKR4</accession>
<dbReference type="Gene3D" id="3.40.50.1820">
    <property type="entry name" value="alpha/beta hydrolase"/>
    <property type="match status" value="1"/>
</dbReference>
<proteinExistence type="predicted"/>
<dbReference type="SUPFAM" id="SSF53474">
    <property type="entry name" value="alpha/beta-Hydrolases"/>
    <property type="match status" value="1"/>
</dbReference>
<protein>
    <submittedName>
        <fullName evidence="3">Alpha/Beta hydrolase protein</fullName>
    </submittedName>
</protein>
<dbReference type="Proteomes" id="UP001610563">
    <property type="component" value="Unassembled WGS sequence"/>
</dbReference>
<evidence type="ECO:0000259" key="2">
    <source>
        <dbReference type="Pfam" id="PF07859"/>
    </source>
</evidence>